<reference evidence="3" key="1">
    <citation type="submission" date="2016-10" db="EMBL/GenBank/DDBJ databases">
        <authorList>
            <person name="de Groot N.N."/>
        </authorList>
    </citation>
    <scope>NUCLEOTIDE SEQUENCE [LARGE SCALE GENOMIC DNA]</scope>
    <source>
        <strain evidence="3">DSM 15758</strain>
    </source>
</reference>
<dbReference type="Proteomes" id="UP000183046">
    <property type="component" value="Unassembled WGS sequence"/>
</dbReference>
<evidence type="ECO:0000313" key="3">
    <source>
        <dbReference type="Proteomes" id="UP000183046"/>
    </source>
</evidence>
<protein>
    <submittedName>
        <fullName evidence="2">Type IV pilus assembly protein PilX</fullName>
    </submittedName>
</protein>
<dbReference type="InterPro" id="IPR025746">
    <property type="entry name" value="PilX_N_dom"/>
</dbReference>
<proteinExistence type="predicted"/>
<evidence type="ECO:0000313" key="2">
    <source>
        <dbReference type="EMBL" id="SCZ47574.1"/>
    </source>
</evidence>
<dbReference type="Pfam" id="PF14341">
    <property type="entry name" value="PilX_N"/>
    <property type="match status" value="1"/>
</dbReference>
<evidence type="ECO:0000259" key="1">
    <source>
        <dbReference type="Pfam" id="PF14341"/>
    </source>
</evidence>
<comment type="caution">
    <text evidence="2">The sequence shown here is derived from an EMBL/GenBank/DDBJ whole genome shotgun (WGS) entry which is preliminary data.</text>
</comment>
<accession>A0A1G5PDI3</accession>
<dbReference type="eggNOG" id="COG4726">
    <property type="taxonomic scope" value="Bacteria"/>
</dbReference>
<dbReference type="AlphaFoldDB" id="A0A1G5PDI3"/>
<gene>
    <name evidence="2" type="ORF">SAMN05216279_11487</name>
</gene>
<dbReference type="EMBL" id="FMWB01000014">
    <property type="protein sequence ID" value="SCZ47574.1"/>
    <property type="molecule type" value="Genomic_DNA"/>
</dbReference>
<dbReference type="OrthoDB" id="7029556at2"/>
<sequence length="207" mass="21818">MTFSRCPSGRRQRGASLLIALVLLLLLTILALTSLRGVTLESRVMGNIKQQHNLQSAAETALRAGEGVIGRAVAAPDLASTCTVTFCIPYQLRNNAYLNAGGAALGSETIGKLSVPLGYMTPLFRNGDPSATLDGYSILNSGTTAETPNARWYVVDLGPLDSGSENNCALTGCGTRYYEVDSCAGAGCANDQVGQRITYRSVMAKSF</sequence>
<name>A0A1G5PDI3_9PSED</name>
<organism evidence="2 3">
    <name type="scientific">Pseudomonas oryzihabitans</name>
    <dbReference type="NCBI Taxonomy" id="47885"/>
    <lineage>
        <taxon>Bacteria</taxon>
        <taxon>Pseudomonadati</taxon>
        <taxon>Pseudomonadota</taxon>
        <taxon>Gammaproteobacteria</taxon>
        <taxon>Pseudomonadales</taxon>
        <taxon>Pseudomonadaceae</taxon>
        <taxon>Pseudomonas</taxon>
    </lineage>
</organism>
<feature type="domain" description="Type 4 fimbrial biogenesis protein PilX N-terminal" evidence="1">
    <location>
        <begin position="13"/>
        <end position="63"/>
    </location>
</feature>